<feature type="coiled-coil region" evidence="6">
    <location>
        <begin position="20"/>
        <end position="74"/>
    </location>
</feature>
<dbReference type="eggNOG" id="KOG0244">
    <property type="taxonomic scope" value="Eukaryota"/>
</dbReference>
<protein>
    <submittedName>
        <fullName evidence="7">Uncharacterized protein</fullName>
    </submittedName>
</protein>
<evidence type="ECO:0000256" key="1">
    <source>
        <dbReference type="ARBA" id="ARBA00004496"/>
    </source>
</evidence>
<dbReference type="AlphaFoldDB" id="D8SXU5"/>
<dbReference type="PANTHER" id="PTHR47969">
    <property type="entry name" value="CHROMOSOME-ASSOCIATED KINESIN KIF4A-RELATED"/>
    <property type="match status" value="1"/>
</dbReference>
<gene>
    <name evidence="7" type="ORF">SELMODRAFT_447222</name>
</gene>
<dbReference type="Pfam" id="PF25764">
    <property type="entry name" value="KIF21A_4th"/>
    <property type="match status" value="1"/>
</dbReference>
<dbReference type="Gramene" id="EFJ10956">
    <property type="protein sequence ID" value="EFJ10956"/>
    <property type="gene ID" value="SELMODRAFT_447222"/>
</dbReference>
<reference evidence="7 8" key="1">
    <citation type="journal article" date="2011" name="Science">
        <title>The Selaginella genome identifies genetic changes associated with the evolution of vascular plants.</title>
        <authorList>
            <person name="Banks J.A."/>
            <person name="Nishiyama T."/>
            <person name="Hasebe M."/>
            <person name="Bowman J.L."/>
            <person name="Gribskov M."/>
            <person name="dePamphilis C."/>
            <person name="Albert V.A."/>
            <person name="Aono N."/>
            <person name="Aoyama T."/>
            <person name="Ambrose B.A."/>
            <person name="Ashton N.W."/>
            <person name="Axtell M.J."/>
            <person name="Barker E."/>
            <person name="Barker M.S."/>
            <person name="Bennetzen J.L."/>
            <person name="Bonawitz N.D."/>
            <person name="Chapple C."/>
            <person name="Cheng C."/>
            <person name="Correa L.G."/>
            <person name="Dacre M."/>
            <person name="DeBarry J."/>
            <person name="Dreyer I."/>
            <person name="Elias M."/>
            <person name="Engstrom E.M."/>
            <person name="Estelle M."/>
            <person name="Feng L."/>
            <person name="Finet C."/>
            <person name="Floyd S.K."/>
            <person name="Frommer W.B."/>
            <person name="Fujita T."/>
            <person name="Gramzow L."/>
            <person name="Gutensohn M."/>
            <person name="Harholt J."/>
            <person name="Hattori M."/>
            <person name="Heyl A."/>
            <person name="Hirai T."/>
            <person name="Hiwatashi Y."/>
            <person name="Ishikawa M."/>
            <person name="Iwata M."/>
            <person name="Karol K.G."/>
            <person name="Koehler B."/>
            <person name="Kolukisaoglu U."/>
            <person name="Kubo M."/>
            <person name="Kurata T."/>
            <person name="Lalonde S."/>
            <person name="Li K."/>
            <person name="Li Y."/>
            <person name="Litt A."/>
            <person name="Lyons E."/>
            <person name="Manning G."/>
            <person name="Maruyama T."/>
            <person name="Michael T.P."/>
            <person name="Mikami K."/>
            <person name="Miyazaki S."/>
            <person name="Morinaga S."/>
            <person name="Murata T."/>
            <person name="Mueller-Roeber B."/>
            <person name="Nelson D.R."/>
            <person name="Obara M."/>
            <person name="Oguri Y."/>
            <person name="Olmstead R.G."/>
            <person name="Onodera N."/>
            <person name="Petersen B.L."/>
            <person name="Pils B."/>
            <person name="Prigge M."/>
            <person name="Rensing S.A."/>
            <person name="Riano-Pachon D.M."/>
            <person name="Roberts A.W."/>
            <person name="Sato Y."/>
            <person name="Scheller H.V."/>
            <person name="Schulz B."/>
            <person name="Schulz C."/>
            <person name="Shakirov E.V."/>
            <person name="Shibagaki N."/>
            <person name="Shinohara N."/>
            <person name="Shippen D.E."/>
            <person name="Soerensen I."/>
            <person name="Sotooka R."/>
            <person name="Sugimoto N."/>
            <person name="Sugita M."/>
            <person name="Sumikawa N."/>
            <person name="Tanurdzic M."/>
            <person name="Theissen G."/>
            <person name="Ulvskov P."/>
            <person name="Wakazuki S."/>
            <person name="Weng J.K."/>
            <person name="Willats W.W."/>
            <person name="Wipf D."/>
            <person name="Wolf P.G."/>
            <person name="Yang L."/>
            <person name="Zimmer A.D."/>
            <person name="Zhu Q."/>
            <person name="Mitros T."/>
            <person name="Hellsten U."/>
            <person name="Loque D."/>
            <person name="Otillar R."/>
            <person name="Salamov A."/>
            <person name="Schmutz J."/>
            <person name="Shapiro H."/>
            <person name="Lindquist E."/>
            <person name="Lucas S."/>
            <person name="Rokhsar D."/>
            <person name="Grigoriev I.V."/>
        </authorList>
    </citation>
    <scope>NUCLEOTIDE SEQUENCE [LARGE SCALE GENOMIC DNA]</scope>
</reference>
<proteinExistence type="predicted"/>
<keyword evidence="3" id="KW-0547">Nucleotide-binding</keyword>
<keyword evidence="5 6" id="KW-0175">Coiled coil</keyword>
<keyword evidence="2" id="KW-0963">Cytoplasm</keyword>
<dbReference type="HOGENOM" id="CLU_774769_0_0_1"/>
<dbReference type="InterPro" id="IPR027640">
    <property type="entry name" value="Kinesin-like_fam"/>
</dbReference>
<keyword evidence="4" id="KW-0067">ATP-binding</keyword>
<dbReference type="InParanoid" id="D8SXU5"/>
<evidence type="ECO:0000256" key="3">
    <source>
        <dbReference type="ARBA" id="ARBA00022741"/>
    </source>
</evidence>
<keyword evidence="8" id="KW-1185">Reference proteome</keyword>
<evidence type="ECO:0000256" key="2">
    <source>
        <dbReference type="ARBA" id="ARBA00022490"/>
    </source>
</evidence>
<dbReference type="GO" id="GO:0003777">
    <property type="term" value="F:microtubule motor activity"/>
    <property type="evidence" value="ECO:0007669"/>
    <property type="project" value="InterPro"/>
</dbReference>
<evidence type="ECO:0000313" key="7">
    <source>
        <dbReference type="EMBL" id="EFJ10956.1"/>
    </source>
</evidence>
<dbReference type="GO" id="GO:0005737">
    <property type="term" value="C:cytoplasm"/>
    <property type="evidence" value="ECO:0007669"/>
    <property type="project" value="UniProtKB-SubCell"/>
</dbReference>
<evidence type="ECO:0000313" key="8">
    <source>
        <dbReference type="Proteomes" id="UP000001514"/>
    </source>
</evidence>
<dbReference type="GO" id="GO:0007018">
    <property type="term" value="P:microtubule-based movement"/>
    <property type="evidence" value="ECO:0007669"/>
    <property type="project" value="InterPro"/>
</dbReference>
<sequence>MSKHTKCKIHTFKSLKNSNIRQITDLKKKQDNQLQLLKQKQRSDEAARRLHDEIHRIKQQKVQLQQKIKQESEQFRLWKAAREKELLQLRKEGRRNEYEMHKLRALHQHQKMVLQRKTEEAAIATRRLKEVLESRKLSGREAGTLTDNGHAFQADDKVLHSWVDREIEVALHVHEVRVAYDKQSEARTALANELSKLKAEEMYDRSYNGQNGFSNWKTLEMEAKSSAAVVFPLQVEMAKALEALRMATYFYSCRVNFPYFVEMIQRAIQKNVIFGAAVLREESIPGRLEVDGFTSRRKQQGRAIDVLPVDKLSEFLDREQGSVQEVTLAVQFQQKCFQDDSGELAPADVHKMAGDHCS</sequence>
<comment type="subcellular location">
    <subcellularLocation>
        <location evidence="1">Cytoplasm</location>
    </subcellularLocation>
</comment>
<evidence type="ECO:0000256" key="6">
    <source>
        <dbReference type="SAM" id="Coils"/>
    </source>
</evidence>
<dbReference type="KEGG" id="smo:SELMODRAFT_447222"/>
<evidence type="ECO:0000256" key="5">
    <source>
        <dbReference type="ARBA" id="ARBA00023054"/>
    </source>
</evidence>
<evidence type="ECO:0000256" key="4">
    <source>
        <dbReference type="ARBA" id="ARBA00022840"/>
    </source>
</evidence>
<organism evidence="8">
    <name type="scientific">Selaginella moellendorffii</name>
    <name type="common">Spikemoss</name>
    <dbReference type="NCBI Taxonomy" id="88036"/>
    <lineage>
        <taxon>Eukaryota</taxon>
        <taxon>Viridiplantae</taxon>
        <taxon>Streptophyta</taxon>
        <taxon>Embryophyta</taxon>
        <taxon>Tracheophyta</taxon>
        <taxon>Lycopodiopsida</taxon>
        <taxon>Selaginellales</taxon>
        <taxon>Selaginellaceae</taxon>
        <taxon>Selaginella</taxon>
    </lineage>
</organism>
<dbReference type="EMBL" id="GL377651">
    <property type="protein sequence ID" value="EFJ10956.1"/>
    <property type="molecule type" value="Genomic_DNA"/>
</dbReference>
<accession>D8SXU5</accession>
<name>D8SXU5_SELML</name>
<dbReference type="PANTHER" id="PTHR47969:SF15">
    <property type="entry name" value="CHROMOSOME-ASSOCIATED KINESIN KIF4A-RELATED"/>
    <property type="match status" value="1"/>
</dbReference>
<dbReference type="GO" id="GO:0005524">
    <property type="term" value="F:ATP binding"/>
    <property type="evidence" value="ECO:0007669"/>
    <property type="project" value="UniProtKB-KW"/>
</dbReference>
<dbReference type="STRING" id="88036.D8SXU5"/>
<dbReference type="Proteomes" id="UP000001514">
    <property type="component" value="Unassembled WGS sequence"/>
</dbReference>